<sequence>MSAGRRFYKYAPGFVVVSGLCRSRSGNRSRADAKGRGDMGPGLAFGRRNGHGALRLTGLPFAAAEIASIHHTPHVR</sequence>
<dbReference type="EMBL" id="LAZR01006681">
    <property type="protein sequence ID" value="KKM90348.1"/>
    <property type="molecule type" value="Genomic_DNA"/>
</dbReference>
<protein>
    <submittedName>
        <fullName evidence="1">Uncharacterized protein</fullName>
    </submittedName>
</protein>
<accession>A0A0F9LAD5</accession>
<comment type="caution">
    <text evidence="1">The sequence shown here is derived from an EMBL/GenBank/DDBJ whole genome shotgun (WGS) entry which is preliminary data.</text>
</comment>
<name>A0A0F9LAD5_9ZZZZ</name>
<evidence type="ECO:0000313" key="1">
    <source>
        <dbReference type="EMBL" id="KKM90348.1"/>
    </source>
</evidence>
<proteinExistence type="predicted"/>
<gene>
    <name evidence="1" type="ORF">LCGC14_1239430</name>
</gene>
<organism evidence="1">
    <name type="scientific">marine sediment metagenome</name>
    <dbReference type="NCBI Taxonomy" id="412755"/>
    <lineage>
        <taxon>unclassified sequences</taxon>
        <taxon>metagenomes</taxon>
        <taxon>ecological metagenomes</taxon>
    </lineage>
</organism>
<dbReference type="AlphaFoldDB" id="A0A0F9LAD5"/>
<reference evidence="1" key="1">
    <citation type="journal article" date="2015" name="Nature">
        <title>Complex archaea that bridge the gap between prokaryotes and eukaryotes.</title>
        <authorList>
            <person name="Spang A."/>
            <person name="Saw J.H."/>
            <person name="Jorgensen S.L."/>
            <person name="Zaremba-Niedzwiedzka K."/>
            <person name="Martijn J."/>
            <person name="Lind A.E."/>
            <person name="van Eijk R."/>
            <person name="Schleper C."/>
            <person name="Guy L."/>
            <person name="Ettema T.J."/>
        </authorList>
    </citation>
    <scope>NUCLEOTIDE SEQUENCE</scope>
</reference>